<protein>
    <submittedName>
        <fullName evidence="1">Uncharacterized protein</fullName>
    </submittedName>
</protein>
<dbReference type="EMBL" id="CP096983">
    <property type="protein sequence ID" value="URZ11744.1"/>
    <property type="molecule type" value="Genomic_DNA"/>
</dbReference>
<evidence type="ECO:0000313" key="1">
    <source>
        <dbReference type="EMBL" id="URZ11744.1"/>
    </source>
</evidence>
<dbReference type="STRING" id="84029.CROST_25240"/>
<reference evidence="1 2" key="1">
    <citation type="submission" date="2022-04" db="EMBL/GenBank/DDBJ databases">
        <title>Genome sequence of C. roseum typestrain.</title>
        <authorList>
            <person name="Poehlein A."/>
            <person name="Schoch T."/>
            <person name="Duerre P."/>
            <person name="Daniel R."/>
        </authorList>
    </citation>
    <scope>NUCLEOTIDE SEQUENCE [LARGE SCALE GENOMIC DNA]</scope>
    <source>
        <strain evidence="1 2">DSM 7320</strain>
    </source>
</reference>
<dbReference type="Proteomes" id="UP000190951">
    <property type="component" value="Chromosome"/>
</dbReference>
<dbReference type="InterPro" id="IPR009665">
    <property type="entry name" value="YyaC"/>
</dbReference>
<name>A0A1S8M8E0_9CLOT</name>
<dbReference type="RefSeq" id="WP_077834032.1">
    <property type="nucleotide sequence ID" value="NZ_CP096983.1"/>
</dbReference>
<dbReference type="AlphaFoldDB" id="A0A1S8M8E0"/>
<keyword evidence="2" id="KW-1185">Reference proteome</keyword>
<dbReference type="NCBIfam" id="TIGR02841">
    <property type="entry name" value="spore_YyaC"/>
    <property type="match status" value="1"/>
</dbReference>
<dbReference type="SUPFAM" id="SSF53163">
    <property type="entry name" value="HybD-like"/>
    <property type="match status" value="1"/>
</dbReference>
<evidence type="ECO:0000313" key="2">
    <source>
        <dbReference type="Proteomes" id="UP000190951"/>
    </source>
</evidence>
<dbReference type="Pfam" id="PF06866">
    <property type="entry name" value="DUF1256"/>
    <property type="match status" value="1"/>
</dbReference>
<gene>
    <name evidence="1" type="ORF">CROST_024610</name>
</gene>
<dbReference type="InterPro" id="IPR023430">
    <property type="entry name" value="Pept_HybD-like_dom_sf"/>
</dbReference>
<dbReference type="KEGG" id="crw:CROST_024610"/>
<organism evidence="1 2">
    <name type="scientific">Clostridium felsineum</name>
    <dbReference type="NCBI Taxonomy" id="36839"/>
    <lineage>
        <taxon>Bacteria</taxon>
        <taxon>Bacillati</taxon>
        <taxon>Bacillota</taxon>
        <taxon>Clostridia</taxon>
        <taxon>Eubacteriales</taxon>
        <taxon>Clostridiaceae</taxon>
        <taxon>Clostridium</taxon>
    </lineage>
</organism>
<accession>A0A1S8M8E0</accession>
<proteinExistence type="predicted"/>
<sequence length="199" mass="22524">MEKFKQVSKMKGNGFYFSYNVDKENIEYGISKILFQILKNKKDIVIVSLGVDTVIGDCLGPLVGSMLKRNGIKNVYGTLDKTVNMSNISKILNEIHEKFNEPYILVVDAAISSEDNVNNIILKNGGFEPGIKSNNGKRVSIGDLSLVGVVWREDYKRYNLLTLLEQCDFEDVLRLARAISKILILTFLRLKKEGLYYGF</sequence>